<feature type="transmembrane region" description="Helical" evidence="6">
    <location>
        <begin position="302"/>
        <end position="320"/>
    </location>
</feature>
<dbReference type="GO" id="GO:0022857">
    <property type="term" value="F:transmembrane transporter activity"/>
    <property type="evidence" value="ECO:0007669"/>
    <property type="project" value="InterPro"/>
</dbReference>
<evidence type="ECO:0000256" key="2">
    <source>
        <dbReference type="ARBA" id="ARBA00022448"/>
    </source>
</evidence>
<evidence type="ECO:0000256" key="4">
    <source>
        <dbReference type="ARBA" id="ARBA00022989"/>
    </source>
</evidence>
<keyword evidence="5 6" id="KW-0472">Membrane</keyword>
<feature type="transmembrane region" description="Helical" evidence="6">
    <location>
        <begin position="184"/>
        <end position="203"/>
    </location>
</feature>
<dbReference type="InterPro" id="IPR044770">
    <property type="entry name" value="MFS_spinster-like"/>
</dbReference>
<dbReference type="GO" id="GO:0005886">
    <property type="term" value="C:plasma membrane"/>
    <property type="evidence" value="ECO:0007669"/>
    <property type="project" value="UniProtKB-SubCell"/>
</dbReference>
<dbReference type="PANTHER" id="PTHR23505">
    <property type="entry name" value="SPINSTER"/>
    <property type="match status" value="1"/>
</dbReference>
<dbReference type="SUPFAM" id="SSF103473">
    <property type="entry name" value="MFS general substrate transporter"/>
    <property type="match status" value="1"/>
</dbReference>
<evidence type="ECO:0000259" key="7">
    <source>
        <dbReference type="PROSITE" id="PS50850"/>
    </source>
</evidence>
<dbReference type="Gene3D" id="1.20.1250.20">
    <property type="entry name" value="MFS general substrate transporter like domains"/>
    <property type="match status" value="1"/>
</dbReference>
<evidence type="ECO:0000256" key="1">
    <source>
        <dbReference type="ARBA" id="ARBA00004651"/>
    </source>
</evidence>
<dbReference type="PANTHER" id="PTHR23505:SF79">
    <property type="entry name" value="PROTEIN SPINSTER"/>
    <property type="match status" value="1"/>
</dbReference>
<evidence type="ECO:0000256" key="6">
    <source>
        <dbReference type="SAM" id="Phobius"/>
    </source>
</evidence>
<feature type="domain" description="Major facilitator superfamily (MFS) profile" evidence="7">
    <location>
        <begin position="32"/>
        <end position="448"/>
    </location>
</feature>
<protein>
    <submittedName>
        <fullName evidence="8">MFS transporter</fullName>
    </submittedName>
</protein>
<dbReference type="PROSITE" id="PS50850">
    <property type="entry name" value="MFS"/>
    <property type="match status" value="1"/>
</dbReference>
<evidence type="ECO:0000313" key="8">
    <source>
        <dbReference type="EMBL" id="RNL87367.1"/>
    </source>
</evidence>
<feature type="transmembrane region" description="Helical" evidence="6">
    <location>
        <begin position="67"/>
        <end position="86"/>
    </location>
</feature>
<gene>
    <name evidence="8" type="ORF">EFW17_00610</name>
</gene>
<feature type="transmembrane region" description="Helical" evidence="6">
    <location>
        <begin position="264"/>
        <end position="282"/>
    </location>
</feature>
<dbReference type="EMBL" id="RJMB01000001">
    <property type="protein sequence ID" value="RNL87367.1"/>
    <property type="molecule type" value="Genomic_DNA"/>
</dbReference>
<evidence type="ECO:0000256" key="5">
    <source>
        <dbReference type="ARBA" id="ARBA00023136"/>
    </source>
</evidence>
<comment type="caution">
    <text evidence="8">The sequence shown here is derived from an EMBL/GenBank/DDBJ whole genome shotgun (WGS) entry which is preliminary data.</text>
</comment>
<feature type="transmembrane region" description="Helical" evidence="6">
    <location>
        <begin position="98"/>
        <end position="124"/>
    </location>
</feature>
<dbReference type="AlphaFoldDB" id="A0A3N0EI06"/>
<proteinExistence type="predicted"/>
<sequence length="475" mass="49944">MTKTTSRGRRGLGVAPLEGITGREDAPFGWAPLIILFAVGLTDRIETYIASGALPLLQAEWGFSDTMGGMIMTAPLILGAVALIPAGYVSDRFNRTGLIAVVVALWSLVTLGSALAPVFAVFFVTRAVLGAADTIDNPASSSLLADYYPPKTRAKVFGYVRLTTYAGISIGTIIGGVVGQAFGWRWAFACMVVPGLLIALLCWRLREPVRGFLDEVIARDPNKPLPIPEPDSGPSPDRAPGAGHPPKIITQLAYIWQVRTLRHVCVGLALLTLGIQGIYYWLPSLLNRDFALAPGEASTLSSLVTLSATCVGAIFGGWLGDKMHGSVRGGRLLASGVGLFVGGSWLAVALAMDHLVLLMSCVLLSSFFSSIAIPNTFASIADVVAANSRGIGFAVLNFLVVGGGALGPLVVGAISDAYGGSLLTGMYALLPMMIIAGLFVLLGRPHFDREARSVIVASRPDPPSSPPRDTRATPY</sequence>
<keyword evidence="4 6" id="KW-1133">Transmembrane helix</keyword>
<dbReference type="OrthoDB" id="9810492at2"/>
<feature type="transmembrane region" description="Helical" evidence="6">
    <location>
        <begin position="357"/>
        <end position="378"/>
    </location>
</feature>
<evidence type="ECO:0000313" key="9">
    <source>
        <dbReference type="Proteomes" id="UP000269198"/>
    </source>
</evidence>
<dbReference type="Pfam" id="PF07690">
    <property type="entry name" value="MFS_1"/>
    <property type="match status" value="1"/>
</dbReference>
<evidence type="ECO:0000256" key="3">
    <source>
        <dbReference type="ARBA" id="ARBA00022692"/>
    </source>
</evidence>
<reference evidence="8 9" key="1">
    <citation type="submission" date="2018-11" db="EMBL/GenBank/DDBJ databases">
        <title>The genome draft of YIM 96095.</title>
        <authorList>
            <person name="Tang S.-K."/>
            <person name="Chunyu W.-X."/>
            <person name="Feng Y.-Z."/>
        </authorList>
    </citation>
    <scope>NUCLEOTIDE SEQUENCE [LARGE SCALE GENOMIC DNA]</scope>
    <source>
        <strain evidence="8 9">YIM 96095</strain>
    </source>
</reference>
<keyword evidence="3 6" id="KW-0812">Transmembrane</keyword>
<keyword evidence="9" id="KW-1185">Reference proteome</keyword>
<accession>A0A3N0EI06</accession>
<dbReference type="Proteomes" id="UP000269198">
    <property type="component" value="Unassembled WGS sequence"/>
</dbReference>
<feature type="transmembrane region" description="Helical" evidence="6">
    <location>
        <begin position="159"/>
        <end position="178"/>
    </location>
</feature>
<keyword evidence="2" id="KW-0813">Transport</keyword>
<comment type="subcellular location">
    <subcellularLocation>
        <location evidence="1">Cell membrane</location>
        <topology evidence="1">Multi-pass membrane protein</topology>
    </subcellularLocation>
</comment>
<feature type="transmembrane region" description="Helical" evidence="6">
    <location>
        <begin position="420"/>
        <end position="442"/>
    </location>
</feature>
<dbReference type="InterPro" id="IPR020846">
    <property type="entry name" value="MFS_dom"/>
</dbReference>
<feature type="transmembrane region" description="Helical" evidence="6">
    <location>
        <begin position="390"/>
        <end position="414"/>
    </location>
</feature>
<dbReference type="InterPro" id="IPR036259">
    <property type="entry name" value="MFS_trans_sf"/>
</dbReference>
<dbReference type="RefSeq" id="WP_123199232.1">
    <property type="nucleotide sequence ID" value="NZ_RJMB01000001.1"/>
</dbReference>
<organism evidence="8 9">
    <name type="scientific">Halostreptopolyspora alba</name>
    <dbReference type="NCBI Taxonomy" id="2487137"/>
    <lineage>
        <taxon>Bacteria</taxon>
        <taxon>Bacillati</taxon>
        <taxon>Actinomycetota</taxon>
        <taxon>Actinomycetes</taxon>
        <taxon>Streptosporangiales</taxon>
        <taxon>Nocardiopsidaceae</taxon>
        <taxon>Halostreptopolyspora</taxon>
    </lineage>
</organism>
<feature type="transmembrane region" description="Helical" evidence="6">
    <location>
        <begin position="332"/>
        <end position="351"/>
    </location>
</feature>
<name>A0A3N0EI06_9ACTN</name>
<dbReference type="InterPro" id="IPR011701">
    <property type="entry name" value="MFS"/>
</dbReference>